<keyword evidence="1" id="KW-1133">Transmembrane helix</keyword>
<gene>
    <name evidence="2" type="ORF">OVS_00370</name>
</gene>
<accession>A0ABM5P093</accession>
<proteinExistence type="predicted"/>
<protein>
    <submittedName>
        <fullName evidence="2">Uncharacterized protein</fullName>
    </submittedName>
</protein>
<keyword evidence="1" id="KW-0472">Membrane</keyword>
<dbReference type="EMBL" id="CP006935">
    <property type="protein sequence ID" value="AHC39804.1"/>
    <property type="molecule type" value="Genomic_DNA"/>
</dbReference>
<sequence>MKSIFIDTPLFIKIFASAFTCLAGLATGAFYYVGNKIQTSYKADLLKVHKSKEIVNAQRKQLAELRRKTIA</sequence>
<reference evidence="2 3" key="1">
    <citation type="journal article" date="2014" name="Genome Announc.">
        <title>Complete Genome Sequence of Mycoplasma ovis Strain Michigan, a Hemoplasma of Sheep with Two Distinct 16S rRNA Genes.</title>
        <authorList>
            <person name="Deshuillers P.L."/>
            <person name="Santos A.P."/>
            <person name="do Nascimento N.C."/>
            <person name="Hampel J.A."/>
            <person name="Bergin I.L."/>
            <person name="Dyson M.C."/>
            <person name="Messick J.B."/>
        </authorList>
    </citation>
    <scope>NUCLEOTIDE SEQUENCE [LARGE SCALE GENOMIC DNA]</scope>
    <source>
        <strain evidence="2 3">Michigan</strain>
    </source>
</reference>
<organism evidence="2 3">
    <name type="scientific">Mycoplasma ovis str. Michigan</name>
    <dbReference type="NCBI Taxonomy" id="1415773"/>
    <lineage>
        <taxon>Bacteria</taxon>
        <taxon>Bacillati</taxon>
        <taxon>Mycoplasmatota</taxon>
        <taxon>Mollicutes</taxon>
        <taxon>Mycoplasmataceae</taxon>
        <taxon>Mycoplasma</taxon>
    </lineage>
</organism>
<evidence type="ECO:0000256" key="1">
    <source>
        <dbReference type="SAM" id="Phobius"/>
    </source>
</evidence>
<dbReference type="RefSeq" id="WP_024070873.1">
    <property type="nucleotide sequence ID" value="NC_023062.1"/>
</dbReference>
<dbReference type="Proteomes" id="UP000018745">
    <property type="component" value="Chromosome"/>
</dbReference>
<keyword evidence="3" id="KW-1185">Reference proteome</keyword>
<evidence type="ECO:0000313" key="3">
    <source>
        <dbReference type="Proteomes" id="UP000018745"/>
    </source>
</evidence>
<feature type="transmembrane region" description="Helical" evidence="1">
    <location>
        <begin position="12"/>
        <end position="33"/>
    </location>
</feature>
<keyword evidence="1" id="KW-0812">Transmembrane</keyword>
<evidence type="ECO:0000313" key="2">
    <source>
        <dbReference type="EMBL" id="AHC39804.1"/>
    </source>
</evidence>
<name>A0ABM5P093_9MOLU</name>